<name>A0A7R8UP40_HERIL</name>
<keyword evidence="2" id="KW-1185">Reference proteome</keyword>
<proteinExistence type="predicted"/>
<gene>
    <name evidence="1" type="ORF">HERILL_LOCUS7110</name>
</gene>
<dbReference type="Proteomes" id="UP000594454">
    <property type="component" value="Chromosome 3"/>
</dbReference>
<dbReference type="InParanoid" id="A0A7R8UP40"/>
<dbReference type="AlphaFoldDB" id="A0A7R8UP40"/>
<evidence type="ECO:0000313" key="1">
    <source>
        <dbReference type="EMBL" id="CAD7084200.1"/>
    </source>
</evidence>
<sequence length="96" mass="11080">MDDELNALLKLREIQDKVVTLRTETPPIYGKYLKEEASLLLKNVIECEVVLGSKPVKEPKLIDINVNEYKTKADVSFPALNERINNLAKCLKYYRK</sequence>
<protein>
    <submittedName>
        <fullName evidence="1">Uncharacterized protein</fullName>
    </submittedName>
</protein>
<reference evidence="1 2" key="1">
    <citation type="submission" date="2020-11" db="EMBL/GenBank/DDBJ databases">
        <authorList>
            <person name="Wallbank WR R."/>
            <person name="Pardo Diaz C."/>
            <person name="Kozak K."/>
            <person name="Martin S."/>
            <person name="Jiggins C."/>
            <person name="Moest M."/>
            <person name="Warren A I."/>
            <person name="Generalovic N T."/>
            <person name="Byers J.R.P. K."/>
            <person name="Montejo-Kovacevich G."/>
            <person name="Yen C E."/>
        </authorList>
    </citation>
    <scope>NUCLEOTIDE SEQUENCE [LARGE SCALE GENOMIC DNA]</scope>
</reference>
<accession>A0A7R8UP40</accession>
<dbReference type="EMBL" id="LR899011">
    <property type="protein sequence ID" value="CAD7084200.1"/>
    <property type="molecule type" value="Genomic_DNA"/>
</dbReference>
<evidence type="ECO:0000313" key="2">
    <source>
        <dbReference type="Proteomes" id="UP000594454"/>
    </source>
</evidence>
<organism evidence="1 2">
    <name type="scientific">Hermetia illucens</name>
    <name type="common">Black soldier fly</name>
    <dbReference type="NCBI Taxonomy" id="343691"/>
    <lineage>
        <taxon>Eukaryota</taxon>
        <taxon>Metazoa</taxon>
        <taxon>Ecdysozoa</taxon>
        <taxon>Arthropoda</taxon>
        <taxon>Hexapoda</taxon>
        <taxon>Insecta</taxon>
        <taxon>Pterygota</taxon>
        <taxon>Neoptera</taxon>
        <taxon>Endopterygota</taxon>
        <taxon>Diptera</taxon>
        <taxon>Brachycera</taxon>
        <taxon>Stratiomyomorpha</taxon>
        <taxon>Stratiomyidae</taxon>
        <taxon>Hermetiinae</taxon>
        <taxon>Hermetia</taxon>
    </lineage>
</organism>